<dbReference type="PANTHER" id="PTHR43622">
    <property type="entry name" value="3-DEHYDROQUINATE SYNTHASE"/>
    <property type="match status" value="1"/>
</dbReference>
<comment type="cofactor">
    <cofactor evidence="1">
        <name>NAD(+)</name>
        <dbReference type="ChEBI" id="CHEBI:57540"/>
    </cofactor>
</comment>
<dbReference type="Proteomes" id="UP000465712">
    <property type="component" value="Unassembled WGS sequence"/>
</dbReference>
<dbReference type="GO" id="GO:0003856">
    <property type="term" value="F:3-dehydroquinate synthase activity"/>
    <property type="evidence" value="ECO:0007669"/>
    <property type="project" value="UniProtKB-EC"/>
</dbReference>
<evidence type="ECO:0000256" key="3">
    <source>
        <dbReference type="ARBA" id="ARBA00023027"/>
    </source>
</evidence>
<dbReference type="Pfam" id="PF09335">
    <property type="entry name" value="VTT_dom"/>
    <property type="match status" value="1"/>
</dbReference>
<evidence type="ECO:0000259" key="8">
    <source>
        <dbReference type="Pfam" id="PF24621"/>
    </source>
</evidence>
<dbReference type="CDD" id="cd08198">
    <property type="entry name" value="DHQS-like"/>
    <property type="match status" value="1"/>
</dbReference>
<dbReference type="AlphaFoldDB" id="A0A7X4WV07"/>
<dbReference type="RefSeq" id="WP_161446160.1">
    <property type="nucleotide sequence ID" value="NZ_WXWU01000045.1"/>
</dbReference>
<name>A0A7X4WV07_9GAMM</name>
<dbReference type="Pfam" id="PF24621">
    <property type="entry name" value="DHQS_C"/>
    <property type="match status" value="1"/>
</dbReference>
<evidence type="ECO:0000313" key="9">
    <source>
        <dbReference type="EMBL" id="NAW66684.1"/>
    </source>
</evidence>
<keyword evidence="3" id="KW-0520">NAD</keyword>
<comment type="caution">
    <text evidence="9">The sequence shown here is derived from an EMBL/GenBank/DDBJ whole genome shotgun (WGS) entry which is preliminary data.</text>
</comment>
<organism evidence="9 10">
    <name type="scientific">Photobacterium halotolerans</name>
    <dbReference type="NCBI Taxonomy" id="265726"/>
    <lineage>
        <taxon>Bacteria</taxon>
        <taxon>Pseudomonadati</taxon>
        <taxon>Pseudomonadota</taxon>
        <taxon>Gammaproteobacteria</taxon>
        <taxon>Vibrionales</taxon>
        <taxon>Vibrionaceae</taxon>
        <taxon>Photobacterium</taxon>
    </lineage>
</organism>
<dbReference type="SUPFAM" id="SSF56796">
    <property type="entry name" value="Dehydroquinate synthase-like"/>
    <property type="match status" value="1"/>
</dbReference>
<feature type="domain" description="3-dehydroquinate synthase C-terminal" evidence="8">
    <location>
        <begin position="433"/>
        <end position="561"/>
    </location>
</feature>
<gene>
    <name evidence="9" type="ORF">CAG72_15835</name>
</gene>
<accession>A0A7X4WV07</accession>
<dbReference type="Gene3D" id="3.40.50.1970">
    <property type="match status" value="1"/>
</dbReference>
<dbReference type="GO" id="GO:0008652">
    <property type="term" value="P:amino acid biosynthetic process"/>
    <property type="evidence" value="ECO:0007669"/>
    <property type="project" value="UniProtKB-KW"/>
</dbReference>
<dbReference type="InterPro" id="IPR056179">
    <property type="entry name" value="DHQS_C"/>
</dbReference>
<evidence type="ECO:0000259" key="7">
    <source>
        <dbReference type="Pfam" id="PF09335"/>
    </source>
</evidence>
<dbReference type="InterPro" id="IPR050071">
    <property type="entry name" value="Dehydroquinate_synthase"/>
</dbReference>
<sequence length="638" mass="69921">MDTFQRTGTGLLLYCAGVMALIIVSFLLFEQDAMRWVSSAISELSGYHGSGLFLLFLFVVALLTFDIILPVPSSVVAMFAVAVLGPLSGGLSVWLGLTLACCVGYWLGDCSEKWIGTRWLSVKERQKARQLADKMGGGALIMMRGVPVLAETSVIAAGMVQYPFIKFLVLTSLANSWLAGAYAYVSLYGDKRDPFLLVVAGSVLIPVIGWLLQRFWQRVTLTTGTSTSDIQPSATEIQTIKARFTVQYQYPICFTHDVFSLSNSDLLTLLLRARREEAAQGCVLIVDQGVVNESPDWLERAQAYFQQHHQYIHLKGQPLVVRGGEAIKQASQTDKLYQYLLKHQVDRHNVVIAVGGGAVLDTVGYVCATFHRGIKLLRMPSTVLAQNDAGVGVKNGVNGYGAKNLIGTFCPPFAVLNDFSLLNTLSYRDRRAGLAEAVKVAAIRSAEFFDWLENNAHSLNTFDDQATQFAIARCAELHINQITLAGDPFETGNARPLDYGHWAAHKLEAMSHYECRHGEAVAIGMALDAYYATEIGLLSPSDQQRLIQLLTALGFSLWHPALDQCDKQGQPVVFQGLEDFRQHLGGQLCVTLLSSVGVGVEVHDIDADRLFIALLALKRDHQADVAAQSESLSWSEVG</sequence>
<evidence type="ECO:0000256" key="2">
    <source>
        <dbReference type="ARBA" id="ARBA00022605"/>
    </source>
</evidence>
<evidence type="ECO:0000256" key="5">
    <source>
        <dbReference type="ARBA" id="ARBA00023239"/>
    </source>
</evidence>
<feature type="domain" description="VTT" evidence="7">
    <location>
        <begin position="71"/>
        <end position="185"/>
    </location>
</feature>
<dbReference type="Pfam" id="PF01761">
    <property type="entry name" value="DHQ_synthase"/>
    <property type="match status" value="1"/>
</dbReference>
<dbReference type="NCBIfam" id="NF004852">
    <property type="entry name" value="PRK06203.1"/>
    <property type="match status" value="1"/>
</dbReference>
<dbReference type="Gene3D" id="1.20.1090.10">
    <property type="entry name" value="Dehydroquinate synthase-like - alpha domain"/>
    <property type="match status" value="1"/>
</dbReference>
<evidence type="ECO:0000313" key="10">
    <source>
        <dbReference type="Proteomes" id="UP000465712"/>
    </source>
</evidence>
<dbReference type="EC" id="4.2.3.4" evidence="9"/>
<dbReference type="OrthoDB" id="9806583at2"/>
<protein>
    <submittedName>
        <fullName evidence="9">3-dehydroquinate synthase</fullName>
        <ecNumber evidence="9">4.2.3.4</ecNumber>
    </submittedName>
</protein>
<dbReference type="GO" id="GO:0009073">
    <property type="term" value="P:aromatic amino acid family biosynthetic process"/>
    <property type="evidence" value="ECO:0007669"/>
    <property type="project" value="UniProtKB-KW"/>
</dbReference>
<evidence type="ECO:0000256" key="4">
    <source>
        <dbReference type="ARBA" id="ARBA00023141"/>
    </source>
</evidence>
<dbReference type="InterPro" id="IPR032816">
    <property type="entry name" value="VTT_dom"/>
</dbReference>
<keyword evidence="2" id="KW-0028">Amino-acid biosynthesis</keyword>
<dbReference type="InterPro" id="IPR030960">
    <property type="entry name" value="DHQS/DOIS_N"/>
</dbReference>
<feature type="domain" description="3-dehydroquinate synthase N-terminal" evidence="6">
    <location>
        <begin position="320"/>
        <end position="429"/>
    </location>
</feature>
<reference evidence="9 10" key="1">
    <citation type="submission" date="2017-05" db="EMBL/GenBank/DDBJ databases">
        <title>High clonality and local adaptation shapes Vibrionaceae linages within an endangered oasis.</title>
        <authorList>
            <person name="Vazquez-Rosas-Landa M."/>
        </authorList>
    </citation>
    <scope>NUCLEOTIDE SEQUENCE [LARGE SCALE GENOMIC DNA]</scope>
    <source>
        <strain evidence="9 10">P46_P4S1P180</strain>
    </source>
</reference>
<proteinExistence type="predicted"/>
<dbReference type="EMBL" id="WXWW01000228">
    <property type="protein sequence ID" value="NAW66684.1"/>
    <property type="molecule type" value="Genomic_DNA"/>
</dbReference>
<evidence type="ECO:0000259" key="6">
    <source>
        <dbReference type="Pfam" id="PF01761"/>
    </source>
</evidence>
<dbReference type="PANTHER" id="PTHR43622:SF7">
    <property type="entry name" value="3-DEHYDROQUINATE SYNTHASE, CHLOROPLASTIC"/>
    <property type="match status" value="1"/>
</dbReference>
<evidence type="ECO:0000256" key="1">
    <source>
        <dbReference type="ARBA" id="ARBA00001911"/>
    </source>
</evidence>
<keyword evidence="5 9" id="KW-0456">Lyase</keyword>
<dbReference type="GO" id="GO:0005886">
    <property type="term" value="C:plasma membrane"/>
    <property type="evidence" value="ECO:0007669"/>
    <property type="project" value="UniProtKB-ARBA"/>
</dbReference>
<keyword evidence="4" id="KW-0057">Aromatic amino acid biosynthesis</keyword>